<proteinExistence type="predicted"/>
<comment type="caution">
    <text evidence="2">The sequence shown here is derived from an EMBL/GenBank/DDBJ whole genome shotgun (WGS) entry which is preliminary data.</text>
</comment>
<dbReference type="Proteomes" id="UP001058974">
    <property type="component" value="Chromosome 6"/>
</dbReference>
<sequence>MSNPGSQGHPKPSQLEPFQANENGIRDVKRLIEPDVKLDAKEVEVFDDGRHIIKPSFKGLLYKIQNCVPHPPHNDQIESGFNLRASRSLSNMLKEARLKGQSPHWIDKTSWQRLLEHWNPTLEKDGYLQTRGSIGTAQQAARKEVPSSSASSGSELTPNMVEVLLHRMVISSEETNQKLNEMMKFQQESLRIMVERQEKQEEIIPKLEHEHEDRRQLP</sequence>
<accession>A0A9D5A613</accession>
<dbReference type="Gramene" id="Psat06G0210900-T1">
    <property type="protein sequence ID" value="KAI5395798.1"/>
    <property type="gene ID" value="KIW84_062109"/>
</dbReference>
<name>A0A9D5A613_PEA</name>
<gene>
    <name evidence="2" type="ORF">KIW84_062109</name>
</gene>
<dbReference type="AlphaFoldDB" id="A0A9D5A613"/>
<protein>
    <submittedName>
        <fullName evidence="2">Uncharacterized protein</fullName>
    </submittedName>
</protein>
<organism evidence="2 3">
    <name type="scientific">Pisum sativum</name>
    <name type="common">Garden pea</name>
    <name type="synonym">Lathyrus oleraceus</name>
    <dbReference type="NCBI Taxonomy" id="3888"/>
    <lineage>
        <taxon>Eukaryota</taxon>
        <taxon>Viridiplantae</taxon>
        <taxon>Streptophyta</taxon>
        <taxon>Embryophyta</taxon>
        <taxon>Tracheophyta</taxon>
        <taxon>Spermatophyta</taxon>
        <taxon>Magnoliopsida</taxon>
        <taxon>eudicotyledons</taxon>
        <taxon>Gunneridae</taxon>
        <taxon>Pentapetalae</taxon>
        <taxon>rosids</taxon>
        <taxon>fabids</taxon>
        <taxon>Fabales</taxon>
        <taxon>Fabaceae</taxon>
        <taxon>Papilionoideae</taxon>
        <taxon>50 kb inversion clade</taxon>
        <taxon>NPAAA clade</taxon>
        <taxon>Hologalegina</taxon>
        <taxon>IRL clade</taxon>
        <taxon>Fabeae</taxon>
        <taxon>Lathyrus</taxon>
    </lineage>
</organism>
<feature type="region of interest" description="Disordered" evidence="1">
    <location>
        <begin position="1"/>
        <end position="22"/>
    </location>
</feature>
<evidence type="ECO:0000256" key="1">
    <source>
        <dbReference type="SAM" id="MobiDB-lite"/>
    </source>
</evidence>
<evidence type="ECO:0000313" key="3">
    <source>
        <dbReference type="Proteomes" id="UP001058974"/>
    </source>
</evidence>
<evidence type="ECO:0000313" key="2">
    <source>
        <dbReference type="EMBL" id="KAI5395798.1"/>
    </source>
</evidence>
<reference evidence="2 3" key="1">
    <citation type="journal article" date="2022" name="Nat. Genet.">
        <title>Improved pea reference genome and pan-genome highlight genomic features and evolutionary characteristics.</title>
        <authorList>
            <person name="Yang T."/>
            <person name="Liu R."/>
            <person name="Luo Y."/>
            <person name="Hu S."/>
            <person name="Wang D."/>
            <person name="Wang C."/>
            <person name="Pandey M.K."/>
            <person name="Ge S."/>
            <person name="Xu Q."/>
            <person name="Li N."/>
            <person name="Li G."/>
            <person name="Huang Y."/>
            <person name="Saxena R.K."/>
            <person name="Ji Y."/>
            <person name="Li M."/>
            <person name="Yan X."/>
            <person name="He Y."/>
            <person name="Liu Y."/>
            <person name="Wang X."/>
            <person name="Xiang C."/>
            <person name="Varshney R.K."/>
            <person name="Ding H."/>
            <person name="Gao S."/>
            <person name="Zong X."/>
        </authorList>
    </citation>
    <scope>NUCLEOTIDE SEQUENCE [LARGE SCALE GENOMIC DNA]</scope>
    <source>
        <strain evidence="2 3">cv. Zhongwan 6</strain>
    </source>
</reference>
<keyword evidence="3" id="KW-1185">Reference proteome</keyword>
<dbReference type="EMBL" id="JAMSHJ010000006">
    <property type="protein sequence ID" value="KAI5395798.1"/>
    <property type="molecule type" value="Genomic_DNA"/>
</dbReference>